<evidence type="ECO:0000313" key="2">
    <source>
        <dbReference type="EMBL" id="MBA0711088.1"/>
    </source>
</evidence>
<organism evidence="2 3">
    <name type="scientific">Gossypium laxum</name>
    <dbReference type="NCBI Taxonomy" id="34288"/>
    <lineage>
        <taxon>Eukaryota</taxon>
        <taxon>Viridiplantae</taxon>
        <taxon>Streptophyta</taxon>
        <taxon>Embryophyta</taxon>
        <taxon>Tracheophyta</taxon>
        <taxon>Spermatophyta</taxon>
        <taxon>Magnoliopsida</taxon>
        <taxon>eudicotyledons</taxon>
        <taxon>Gunneridae</taxon>
        <taxon>Pentapetalae</taxon>
        <taxon>rosids</taxon>
        <taxon>malvids</taxon>
        <taxon>Malvales</taxon>
        <taxon>Malvaceae</taxon>
        <taxon>Malvoideae</taxon>
        <taxon>Gossypium</taxon>
    </lineage>
</organism>
<name>A0A7J8ZH41_9ROSI</name>
<reference evidence="2 3" key="1">
    <citation type="journal article" date="2019" name="Genome Biol. Evol.">
        <title>Insights into the evolution of the New World diploid cottons (Gossypium, subgenus Houzingenia) based on genome sequencing.</title>
        <authorList>
            <person name="Grover C.E."/>
            <person name="Arick M.A. 2nd"/>
            <person name="Thrash A."/>
            <person name="Conover J.L."/>
            <person name="Sanders W.S."/>
            <person name="Peterson D.G."/>
            <person name="Frelichowski J.E."/>
            <person name="Scheffler J.A."/>
            <person name="Scheffler B.E."/>
            <person name="Wendel J.F."/>
        </authorList>
    </citation>
    <scope>NUCLEOTIDE SEQUENCE [LARGE SCALE GENOMIC DNA]</scope>
    <source>
        <strain evidence="2">4</strain>
        <tissue evidence="2">Leaf</tissue>
    </source>
</reference>
<feature type="transmembrane region" description="Helical" evidence="1">
    <location>
        <begin position="20"/>
        <end position="38"/>
    </location>
</feature>
<keyword evidence="3" id="KW-1185">Reference proteome</keyword>
<sequence>MGPYLPSQLNLLIGEPYATIFWVQFWIIFIVVGSRWAGYKTHSQSQGMIRLK</sequence>
<protein>
    <submittedName>
        <fullName evidence="2">Uncharacterized protein</fullName>
    </submittedName>
</protein>
<dbReference type="AlphaFoldDB" id="A0A7J8ZH41"/>
<accession>A0A7J8ZH41</accession>
<keyword evidence="1" id="KW-1133">Transmembrane helix</keyword>
<dbReference type="Proteomes" id="UP000593574">
    <property type="component" value="Unassembled WGS sequence"/>
</dbReference>
<dbReference type="EMBL" id="JABEZV010000005">
    <property type="protein sequence ID" value="MBA0711088.1"/>
    <property type="molecule type" value="Genomic_DNA"/>
</dbReference>
<proteinExistence type="predicted"/>
<evidence type="ECO:0000313" key="3">
    <source>
        <dbReference type="Proteomes" id="UP000593574"/>
    </source>
</evidence>
<comment type="caution">
    <text evidence="2">The sequence shown here is derived from an EMBL/GenBank/DDBJ whole genome shotgun (WGS) entry which is preliminary data.</text>
</comment>
<evidence type="ECO:0000256" key="1">
    <source>
        <dbReference type="SAM" id="Phobius"/>
    </source>
</evidence>
<gene>
    <name evidence="2" type="ORF">Golax_010317</name>
</gene>
<keyword evidence="1" id="KW-0472">Membrane</keyword>
<keyword evidence="1" id="KW-0812">Transmembrane</keyword>